<keyword evidence="1" id="KW-0614">Plasmid</keyword>
<dbReference type="InterPro" id="IPR052947">
    <property type="entry name" value="T6SS_Hcp1_domain"/>
</dbReference>
<reference evidence="1 2" key="2">
    <citation type="journal article" date="2012" name="J. Bacteriol.">
        <title>Complete Genome Sequence of Rahnella sp. Strain Y9602, a Gammaproteobacterium Isolate from Metal- and Radionuclide-Contaminated Soil.</title>
        <authorList>
            <person name="Martinez R.J."/>
            <person name="Bruce D."/>
            <person name="Detter C."/>
            <person name="Goodwin L.A."/>
            <person name="Han J."/>
            <person name="Han C.S."/>
            <person name="Held B."/>
            <person name="Land M.L."/>
            <person name="Mikhailova N."/>
            <person name="Nolan M."/>
            <person name="Pennacchio L."/>
            <person name="Pitluck S."/>
            <person name="Tapia R."/>
            <person name="Woyke T."/>
            <person name="Sobecky P.A."/>
        </authorList>
    </citation>
    <scope>NUCLEOTIDE SEQUENCE [LARGE SCALE GENOMIC DNA]</scope>
    <source>
        <strain evidence="1 2">Y9602</strain>
        <plasmid evidence="1">pRAHAQ01</plasmid>
    </source>
</reference>
<dbReference type="Gene3D" id="2.30.110.20">
    <property type="entry name" value="Hcp1-like"/>
    <property type="match status" value="1"/>
</dbReference>
<dbReference type="InterPro" id="IPR008514">
    <property type="entry name" value="T6SS_Hcp"/>
</dbReference>
<dbReference type="SUPFAM" id="SSF141452">
    <property type="entry name" value="Hcp1-like"/>
    <property type="match status" value="1"/>
</dbReference>
<evidence type="ECO:0000313" key="1">
    <source>
        <dbReference type="EMBL" id="ADW76049.1"/>
    </source>
</evidence>
<dbReference type="NCBIfam" id="TIGR03344">
    <property type="entry name" value="VI_effect_Hcp1"/>
    <property type="match status" value="1"/>
</dbReference>
<proteinExistence type="predicted"/>
<organism evidence="1 2">
    <name type="scientific">Rahnella sp. (strain Y9602)</name>
    <dbReference type="NCBI Taxonomy" id="2703885"/>
    <lineage>
        <taxon>Bacteria</taxon>
        <taxon>Pseudomonadati</taxon>
        <taxon>Pseudomonadota</taxon>
        <taxon>Gammaproteobacteria</taxon>
        <taxon>Enterobacterales</taxon>
        <taxon>Yersiniaceae</taxon>
        <taxon>Rahnella</taxon>
    </lineage>
</organism>
<dbReference type="Pfam" id="PF05638">
    <property type="entry name" value="T6SS_HCP"/>
    <property type="match status" value="1"/>
</dbReference>
<dbReference type="KEGG" id="rah:Rahaq_4464"/>
<dbReference type="EMBL" id="CP002506">
    <property type="protein sequence ID" value="ADW76049.1"/>
    <property type="molecule type" value="Genomic_DNA"/>
</dbReference>
<dbReference type="HOGENOM" id="CLU_116190_0_0_6"/>
<dbReference type="PANTHER" id="PTHR34319:SF6">
    <property type="entry name" value="MAJOR EXPORTED PROTEIN"/>
    <property type="match status" value="1"/>
</dbReference>
<sequence length="163" mass="18320">MASPAYLWLYDANGALLYGGSEVLSREGAIEIQSFTHGLSVPFDGNTGRLTSTRVHQTMGLVKEFDKSTPYLYRAVATSEKLQKAVIKWYRINAAGMEEEFLNMTMEGVRILNINPHMHNFKQADGQASMPTESIGLGYQKITWLYLDGHISFTDQWNSSIYA</sequence>
<protein>
    <submittedName>
        <fullName evidence="1">Type VI secretion system effector, Hcp1 family</fullName>
    </submittedName>
</protein>
<dbReference type="InterPro" id="IPR036624">
    <property type="entry name" value="Hcp1-lik_sf"/>
</dbReference>
<dbReference type="AlphaFoldDB" id="A0A0H3FG57"/>
<gene>
    <name evidence="1" type="ordered locus">Rahaq_4464</name>
</gene>
<name>A0A0H3FG57_RAHSY</name>
<evidence type="ECO:0000313" key="2">
    <source>
        <dbReference type="Proteomes" id="UP000007257"/>
    </source>
</evidence>
<dbReference type="RefSeq" id="WP_013577730.1">
    <property type="nucleotide sequence ID" value="NC_015062.1"/>
</dbReference>
<reference evidence="2" key="1">
    <citation type="submission" date="2011-01" db="EMBL/GenBank/DDBJ databases">
        <title>Complete sequence of plasmid1 of Rahnella sp. Y9602.</title>
        <authorList>
            <consortium name="US DOE Joint Genome Institute"/>
            <person name="Lucas S."/>
            <person name="Copeland A."/>
            <person name="Lapidus A."/>
            <person name="Cheng J.-F."/>
            <person name="Goodwin L."/>
            <person name="Pitluck S."/>
            <person name="Lu M."/>
            <person name="Detter J.C."/>
            <person name="Han C."/>
            <person name="Tapia R."/>
            <person name="Land M."/>
            <person name="Hauser L."/>
            <person name="Kyrpides N."/>
            <person name="Ivanova N."/>
            <person name="Ovchinnikova G."/>
            <person name="Pagani I."/>
            <person name="Sobecky P.A."/>
            <person name="Martinez R.J."/>
            <person name="Woyke T."/>
        </authorList>
    </citation>
    <scope>NUCLEOTIDE SEQUENCE [LARGE SCALE GENOMIC DNA]</scope>
    <source>
        <strain evidence="2">Y9602</strain>
        <plasmid evidence="2">pRAHAQ01</plasmid>
    </source>
</reference>
<geneLocation type="plasmid" evidence="1 2">
    <name>pRAHAQ01</name>
</geneLocation>
<accession>A0A0H3FG57</accession>
<dbReference type="OrthoDB" id="5674026at2"/>
<dbReference type="PANTHER" id="PTHR34319">
    <property type="entry name" value="MAJOR EXPORTED PROTEIN"/>
    <property type="match status" value="1"/>
</dbReference>
<dbReference type="eggNOG" id="COG3157">
    <property type="taxonomic scope" value="Bacteria"/>
</dbReference>
<dbReference type="Proteomes" id="UP000007257">
    <property type="component" value="Plasmid pRAHAQ01"/>
</dbReference>